<keyword evidence="8" id="KW-1185">Reference proteome</keyword>
<name>A0A9X3L7B8_9BACI</name>
<keyword evidence="3" id="KW-0804">Transcription</keyword>
<dbReference type="InterPro" id="IPR009057">
    <property type="entry name" value="Homeodomain-like_sf"/>
</dbReference>
<feature type="coiled-coil region" evidence="4">
    <location>
        <begin position="377"/>
        <end position="411"/>
    </location>
</feature>
<dbReference type="PROSITE" id="PS50983">
    <property type="entry name" value="FE_B12_PBP"/>
    <property type="match status" value="1"/>
</dbReference>
<evidence type="ECO:0000313" key="8">
    <source>
        <dbReference type="Proteomes" id="UP001152172"/>
    </source>
</evidence>
<keyword evidence="1" id="KW-0805">Transcription regulation</keyword>
<evidence type="ECO:0000259" key="5">
    <source>
        <dbReference type="PROSITE" id="PS01124"/>
    </source>
</evidence>
<dbReference type="Gene3D" id="1.10.10.60">
    <property type="entry name" value="Homeodomain-like"/>
    <property type="match status" value="2"/>
</dbReference>
<dbReference type="RefSeq" id="WP_269921214.1">
    <property type="nucleotide sequence ID" value="NZ_JAMKBI010000003.1"/>
</dbReference>
<dbReference type="SMART" id="SM00342">
    <property type="entry name" value="HTH_ARAC"/>
    <property type="match status" value="1"/>
</dbReference>
<evidence type="ECO:0000313" key="7">
    <source>
        <dbReference type="EMBL" id="MCZ8532669.1"/>
    </source>
</evidence>
<reference evidence="7" key="1">
    <citation type="submission" date="2022-05" db="EMBL/GenBank/DDBJ databases">
        <authorList>
            <person name="Colautti A."/>
            <person name="Iacumin L."/>
        </authorList>
    </citation>
    <scope>NUCLEOTIDE SEQUENCE</scope>
    <source>
        <strain evidence="7">DSM 30747</strain>
    </source>
</reference>
<dbReference type="PANTHER" id="PTHR43280">
    <property type="entry name" value="ARAC-FAMILY TRANSCRIPTIONAL REGULATOR"/>
    <property type="match status" value="1"/>
</dbReference>
<dbReference type="InterPro" id="IPR002491">
    <property type="entry name" value="ABC_transptr_periplasmic_BD"/>
</dbReference>
<evidence type="ECO:0000256" key="2">
    <source>
        <dbReference type="ARBA" id="ARBA00023125"/>
    </source>
</evidence>
<proteinExistence type="predicted"/>
<dbReference type="InterPro" id="IPR020449">
    <property type="entry name" value="Tscrpt_reg_AraC-type_HTH"/>
</dbReference>
<dbReference type="SUPFAM" id="SSF46689">
    <property type="entry name" value="Homeodomain-like"/>
    <property type="match status" value="2"/>
</dbReference>
<gene>
    <name evidence="7" type="ORF">M9R61_04815</name>
</gene>
<dbReference type="GO" id="GO:0043565">
    <property type="term" value="F:sequence-specific DNA binding"/>
    <property type="evidence" value="ECO:0007669"/>
    <property type="project" value="InterPro"/>
</dbReference>
<evidence type="ECO:0000256" key="3">
    <source>
        <dbReference type="ARBA" id="ARBA00023163"/>
    </source>
</evidence>
<organism evidence="7 8">
    <name type="scientific">Psychrobacillus psychrodurans</name>
    <dbReference type="NCBI Taxonomy" id="126157"/>
    <lineage>
        <taxon>Bacteria</taxon>
        <taxon>Bacillati</taxon>
        <taxon>Bacillota</taxon>
        <taxon>Bacilli</taxon>
        <taxon>Bacillales</taxon>
        <taxon>Bacillaceae</taxon>
        <taxon>Psychrobacillus</taxon>
    </lineage>
</organism>
<dbReference type="SUPFAM" id="SSF53807">
    <property type="entry name" value="Helical backbone' metal receptor"/>
    <property type="match status" value="1"/>
</dbReference>
<accession>A0A9X3L7B8</accession>
<keyword evidence="4" id="KW-0175">Coiled coil</keyword>
<protein>
    <submittedName>
        <fullName evidence="7">AraC family transcriptional regulator</fullName>
    </submittedName>
</protein>
<dbReference type="AlphaFoldDB" id="A0A9X3L7B8"/>
<dbReference type="PANTHER" id="PTHR43280:SF2">
    <property type="entry name" value="HTH-TYPE TRANSCRIPTIONAL REGULATOR EXSA"/>
    <property type="match status" value="1"/>
</dbReference>
<dbReference type="GO" id="GO:0003700">
    <property type="term" value="F:DNA-binding transcription factor activity"/>
    <property type="evidence" value="ECO:0007669"/>
    <property type="project" value="InterPro"/>
</dbReference>
<evidence type="ECO:0000256" key="4">
    <source>
        <dbReference type="SAM" id="Coils"/>
    </source>
</evidence>
<dbReference type="InterPro" id="IPR018060">
    <property type="entry name" value="HTH_AraC"/>
</dbReference>
<dbReference type="PROSITE" id="PS01124">
    <property type="entry name" value="HTH_ARAC_FAMILY_2"/>
    <property type="match status" value="1"/>
</dbReference>
<keyword evidence="2" id="KW-0238">DNA-binding</keyword>
<evidence type="ECO:0000256" key="1">
    <source>
        <dbReference type="ARBA" id="ARBA00023015"/>
    </source>
</evidence>
<dbReference type="PRINTS" id="PR00032">
    <property type="entry name" value="HTHARAC"/>
</dbReference>
<dbReference type="Proteomes" id="UP001152172">
    <property type="component" value="Unassembled WGS sequence"/>
</dbReference>
<dbReference type="EMBL" id="JAMKBI010000003">
    <property type="protein sequence ID" value="MCZ8532669.1"/>
    <property type="molecule type" value="Genomic_DNA"/>
</dbReference>
<sequence>MCSEVIPPCYPSVFYIMVGIRHINLNELTNEEFSSSGEHMLIAITDGEASMDIGYGAKGIVRGNIAIVKPNQAVHIYPYKNSISFYVITFNVIQIPNSDSSNDKYKSSIFTDTGPWNCVPFSKCIDLLEDIERHSHEKDELMRYYNHVRFEELIRYVLKQKESLAPLPDLHSAVKGSIKYLKDNFAEQVTVATLAEDVNMLPWQYSQIFKKLTGQTPLGFVNNLRIDQAKHLLLTTEDRIHEIANHVGFNNEFYFNRCFSKSVGLAPGQYRKQNQSTIRVVSLFMEDLLVTLGITPVVQWAHPAWGQLDYLGLIHVPTFNVLQESYESLSEYEPDLIIARKSEYEYHSNQYERCKHFANTEIISKDDADWRLTLRTLAKRLGRVEQAEIAIQQYEEKLTSARNLLNRSKKSQTYAFIRFKSDCIIMDQQYTKSFLTEDLGITLHPKAQKLTLEESRAGVSWEWLKSLDADYIFFVFDKWHEGEIGAERRQINHPHWKEIPAVRNCRAFEVDFMTWMNYGHIASSKKIDDVLRVLV</sequence>
<dbReference type="Pfam" id="PF12833">
    <property type="entry name" value="HTH_18"/>
    <property type="match status" value="1"/>
</dbReference>
<comment type="caution">
    <text evidence="7">The sequence shown here is derived from an EMBL/GenBank/DDBJ whole genome shotgun (WGS) entry which is preliminary data.</text>
</comment>
<dbReference type="InterPro" id="IPR018062">
    <property type="entry name" value="HTH_AraC-typ_CS"/>
</dbReference>
<dbReference type="Pfam" id="PF01497">
    <property type="entry name" value="Peripla_BP_2"/>
    <property type="match status" value="1"/>
</dbReference>
<evidence type="ECO:0000259" key="6">
    <source>
        <dbReference type="PROSITE" id="PS50983"/>
    </source>
</evidence>
<feature type="domain" description="Fe/B12 periplasmic-binding" evidence="6">
    <location>
        <begin position="277"/>
        <end position="535"/>
    </location>
</feature>
<feature type="domain" description="HTH araC/xylS-type" evidence="5">
    <location>
        <begin position="175"/>
        <end position="273"/>
    </location>
</feature>
<dbReference type="Gene3D" id="3.40.50.1980">
    <property type="entry name" value="Nitrogenase molybdenum iron protein domain"/>
    <property type="match status" value="2"/>
</dbReference>
<dbReference type="PROSITE" id="PS00041">
    <property type="entry name" value="HTH_ARAC_FAMILY_1"/>
    <property type="match status" value="1"/>
</dbReference>